<evidence type="ECO:0000313" key="2">
    <source>
        <dbReference type="Proteomes" id="UP001633002"/>
    </source>
</evidence>
<keyword evidence="2" id="KW-1185">Reference proteome</keyword>
<proteinExistence type="predicted"/>
<protein>
    <recommendedName>
        <fullName evidence="3">Reverse transcriptase domain-containing protein</fullName>
    </recommendedName>
</protein>
<evidence type="ECO:0000313" key="1">
    <source>
        <dbReference type="EMBL" id="KAL3694337.1"/>
    </source>
</evidence>
<reference evidence="1 2" key="1">
    <citation type="submission" date="2024-09" db="EMBL/GenBank/DDBJ databases">
        <title>Chromosome-scale assembly of Riccia sorocarpa.</title>
        <authorList>
            <person name="Paukszto L."/>
        </authorList>
    </citation>
    <scope>NUCLEOTIDE SEQUENCE [LARGE SCALE GENOMIC DNA]</scope>
    <source>
        <strain evidence="1">LP-2024</strain>
        <tissue evidence="1">Aerial parts of the thallus</tissue>
    </source>
</reference>
<name>A0ABD3HS30_9MARC</name>
<dbReference type="EMBL" id="JBJQOH010000003">
    <property type="protein sequence ID" value="KAL3694337.1"/>
    <property type="molecule type" value="Genomic_DNA"/>
</dbReference>
<accession>A0ABD3HS30</accession>
<dbReference type="AlphaFoldDB" id="A0ABD3HS30"/>
<dbReference type="Proteomes" id="UP001633002">
    <property type="component" value="Unassembled WGS sequence"/>
</dbReference>
<evidence type="ECO:0008006" key="3">
    <source>
        <dbReference type="Google" id="ProtNLM"/>
    </source>
</evidence>
<dbReference type="PANTHER" id="PTHR19446">
    <property type="entry name" value="REVERSE TRANSCRIPTASES"/>
    <property type="match status" value="1"/>
</dbReference>
<gene>
    <name evidence="1" type="ORF">R1sor_007988</name>
</gene>
<comment type="caution">
    <text evidence="1">The sequence shown here is derived from an EMBL/GenBank/DDBJ whole genome shotgun (WGS) entry which is preliminary data.</text>
</comment>
<organism evidence="1 2">
    <name type="scientific">Riccia sorocarpa</name>
    <dbReference type="NCBI Taxonomy" id="122646"/>
    <lineage>
        <taxon>Eukaryota</taxon>
        <taxon>Viridiplantae</taxon>
        <taxon>Streptophyta</taxon>
        <taxon>Embryophyta</taxon>
        <taxon>Marchantiophyta</taxon>
        <taxon>Marchantiopsida</taxon>
        <taxon>Marchantiidae</taxon>
        <taxon>Marchantiales</taxon>
        <taxon>Ricciaceae</taxon>
        <taxon>Riccia</taxon>
    </lineage>
</organism>
<sequence>MVDTNSHYFLTKFKRRSAHGTLKVLRRDDGTLLTSQTDITKEVYSFYERLYRQPEEGSDVLNDRDDMLRLLGPVISPGEQLFLDNPPSYREFSDVLYSSPKGKAPGMDGFSYEALRKIWPDVGEDFTATMHSSWETGSFPASTLEGGLSDGAFDRVQVNSSFTPEFPICRGMRQGCPLAPLLFAVSTIPFILHAQENAKKGKFVTAELPGGMRLDVAALADNTAAFLAVHEPTFREFLRLLEVFQSASGAKINFAKSKILLLGKYSRPHDWLTAGPFKVLGKYFPVPSNALCPV</sequence>